<keyword evidence="4 5" id="KW-0472">Membrane</keyword>
<accession>A0A1I6H2M2</accession>
<dbReference type="AlphaFoldDB" id="A0A1I6H2M2"/>
<proteinExistence type="predicted"/>
<evidence type="ECO:0000313" key="8">
    <source>
        <dbReference type="Proteomes" id="UP000199658"/>
    </source>
</evidence>
<sequence>MLAVLLQLVGETLRRPSQAAETVLNFKLERGTLWLTLALVSIVSVLFNALTMAFVPPEMVANQGALPTSPFLLVLVIWGLLVLSVFFTHYISRAFDGAGTLDGSLITVIWMQIVLLVLQVFQIALFIIAPIVAVLFGWVAAAYVFYVFLQFVRVLHGFRSLGLVLAGAIVAILGLSVGIAAAIGMIAALFGLELGANV</sequence>
<dbReference type="InterPro" id="IPR006977">
    <property type="entry name" value="Yip1_dom"/>
</dbReference>
<keyword evidence="8" id="KW-1185">Reference proteome</keyword>
<name>A0A1I6H2M2_9RHOB</name>
<feature type="transmembrane region" description="Helical" evidence="5">
    <location>
        <begin position="103"/>
        <end position="121"/>
    </location>
</feature>
<feature type="transmembrane region" description="Helical" evidence="5">
    <location>
        <begin position="161"/>
        <end position="192"/>
    </location>
</feature>
<comment type="subcellular location">
    <subcellularLocation>
        <location evidence="1">Membrane</location>
        <topology evidence="1">Multi-pass membrane protein</topology>
    </subcellularLocation>
</comment>
<dbReference type="RefSeq" id="WP_090217040.1">
    <property type="nucleotide sequence ID" value="NZ_FOYO01000001.1"/>
</dbReference>
<evidence type="ECO:0000256" key="1">
    <source>
        <dbReference type="ARBA" id="ARBA00004141"/>
    </source>
</evidence>
<protein>
    <submittedName>
        <fullName evidence="7">Yip1 domain-containing protein</fullName>
    </submittedName>
</protein>
<keyword evidence="3 5" id="KW-1133">Transmembrane helix</keyword>
<feature type="domain" description="Yip1" evidence="6">
    <location>
        <begin position="12"/>
        <end position="177"/>
    </location>
</feature>
<evidence type="ECO:0000256" key="3">
    <source>
        <dbReference type="ARBA" id="ARBA00022989"/>
    </source>
</evidence>
<organism evidence="7 8">
    <name type="scientific">Litoreibacter janthinus</name>
    <dbReference type="NCBI Taxonomy" id="670154"/>
    <lineage>
        <taxon>Bacteria</taxon>
        <taxon>Pseudomonadati</taxon>
        <taxon>Pseudomonadota</taxon>
        <taxon>Alphaproteobacteria</taxon>
        <taxon>Rhodobacterales</taxon>
        <taxon>Roseobacteraceae</taxon>
        <taxon>Litoreibacter</taxon>
    </lineage>
</organism>
<reference evidence="8" key="1">
    <citation type="submission" date="2016-10" db="EMBL/GenBank/DDBJ databases">
        <authorList>
            <person name="Varghese N."/>
            <person name="Submissions S."/>
        </authorList>
    </citation>
    <scope>NUCLEOTIDE SEQUENCE [LARGE SCALE GENOMIC DNA]</scope>
    <source>
        <strain evidence="8">DSM 26921</strain>
    </source>
</reference>
<dbReference type="Pfam" id="PF04893">
    <property type="entry name" value="Yip1"/>
    <property type="match status" value="1"/>
</dbReference>
<dbReference type="GO" id="GO:0016020">
    <property type="term" value="C:membrane"/>
    <property type="evidence" value="ECO:0007669"/>
    <property type="project" value="UniProtKB-SubCell"/>
</dbReference>
<evidence type="ECO:0000259" key="6">
    <source>
        <dbReference type="Pfam" id="PF04893"/>
    </source>
</evidence>
<dbReference type="Proteomes" id="UP000199658">
    <property type="component" value="Unassembled WGS sequence"/>
</dbReference>
<dbReference type="OrthoDB" id="7872013at2"/>
<evidence type="ECO:0000256" key="5">
    <source>
        <dbReference type="SAM" id="Phobius"/>
    </source>
</evidence>
<evidence type="ECO:0000313" key="7">
    <source>
        <dbReference type="EMBL" id="SFR48652.1"/>
    </source>
</evidence>
<evidence type="ECO:0000256" key="4">
    <source>
        <dbReference type="ARBA" id="ARBA00023136"/>
    </source>
</evidence>
<feature type="transmembrane region" description="Helical" evidence="5">
    <location>
        <begin position="71"/>
        <end position="91"/>
    </location>
</feature>
<gene>
    <name evidence="7" type="ORF">SAMN04488002_2399</name>
</gene>
<dbReference type="STRING" id="670154.SAMN04488002_2399"/>
<dbReference type="EMBL" id="FOYO01000001">
    <property type="protein sequence ID" value="SFR48652.1"/>
    <property type="molecule type" value="Genomic_DNA"/>
</dbReference>
<keyword evidence="2 5" id="KW-0812">Transmembrane</keyword>
<feature type="transmembrane region" description="Helical" evidence="5">
    <location>
        <begin position="127"/>
        <end position="149"/>
    </location>
</feature>
<feature type="transmembrane region" description="Helical" evidence="5">
    <location>
        <begin position="33"/>
        <end position="55"/>
    </location>
</feature>
<evidence type="ECO:0000256" key="2">
    <source>
        <dbReference type="ARBA" id="ARBA00022692"/>
    </source>
</evidence>